<dbReference type="SUPFAM" id="SSF103473">
    <property type="entry name" value="MFS general substrate transporter"/>
    <property type="match status" value="1"/>
</dbReference>
<feature type="transmembrane region" description="Helical" evidence="7">
    <location>
        <begin position="89"/>
        <end position="109"/>
    </location>
</feature>
<feature type="transmembrane region" description="Helical" evidence="7">
    <location>
        <begin position="121"/>
        <end position="143"/>
    </location>
</feature>
<dbReference type="Proteomes" id="UP000541610">
    <property type="component" value="Unassembled WGS sequence"/>
</dbReference>
<keyword evidence="4 7" id="KW-0812">Transmembrane</keyword>
<reference evidence="8 9" key="1">
    <citation type="submission" date="2020-04" db="EMBL/GenBank/DDBJ databases">
        <title>Perkinsus olseni comparative genomics.</title>
        <authorList>
            <person name="Bogema D.R."/>
        </authorList>
    </citation>
    <scope>NUCLEOTIDE SEQUENCE [LARGE SCALE GENOMIC DNA]</scope>
    <source>
        <strain evidence="8">00978-12</strain>
    </source>
</reference>
<keyword evidence="3" id="KW-0813">Transport</keyword>
<evidence type="ECO:0000256" key="3">
    <source>
        <dbReference type="ARBA" id="ARBA00022448"/>
    </source>
</evidence>
<dbReference type="PANTHER" id="PTHR10332:SF10">
    <property type="entry name" value="EQUILIBRATIVE NUCLEOSIDE TRANSPORTER 4"/>
    <property type="match status" value="1"/>
</dbReference>
<dbReference type="EMBL" id="JABANP010000130">
    <property type="protein sequence ID" value="KAF4689240.1"/>
    <property type="molecule type" value="Genomic_DNA"/>
</dbReference>
<feature type="transmembrane region" description="Helical" evidence="7">
    <location>
        <begin position="175"/>
        <end position="199"/>
    </location>
</feature>
<keyword evidence="5 7" id="KW-1133">Transmembrane helix</keyword>
<comment type="similarity">
    <text evidence="2">Belongs to the SLC29A/ENT transporter (TC 2.A.57) family.</text>
</comment>
<dbReference type="InterPro" id="IPR002259">
    <property type="entry name" value="Eqnu_transpt"/>
</dbReference>
<feature type="transmembrane region" description="Helical" evidence="7">
    <location>
        <begin position="276"/>
        <end position="298"/>
    </location>
</feature>
<dbReference type="PANTHER" id="PTHR10332">
    <property type="entry name" value="EQUILIBRATIVE NUCLEOSIDE TRANSPORTER"/>
    <property type="match status" value="1"/>
</dbReference>
<dbReference type="InterPro" id="IPR036259">
    <property type="entry name" value="MFS_trans_sf"/>
</dbReference>
<evidence type="ECO:0000256" key="7">
    <source>
        <dbReference type="SAM" id="Phobius"/>
    </source>
</evidence>
<evidence type="ECO:0000256" key="5">
    <source>
        <dbReference type="ARBA" id="ARBA00022989"/>
    </source>
</evidence>
<feature type="transmembrane region" description="Helical" evidence="7">
    <location>
        <begin position="377"/>
        <end position="400"/>
    </location>
</feature>
<feature type="transmembrane region" description="Helical" evidence="7">
    <location>
        <begin position="219"/>
        <end position="240"/>
    </location>
</feature>
<dbReference type="GO" id="GO:0005886">
    <property type="term" value="C:plasma membrane"/>
    <property type="evidence" value="ECO:0007669"/>
    <property type="project" value="TreeGrafter"/>
</dbReference>
<feature type="transmembrane region" description="Helical" evidence="7">
    <location>
        <begin position="344"/>
        <end position="365"/>
    </location>
</feature>
<proteinExistence type="inferred from homology"/>
<dbReference type="OrthoDB" id="1856718at2759"/>
<feature type="transmembrane region" description="Helical" evidence="7">
    <location>
        <begin position="412"/>
        <end position="435"/>
    </location>
</feature>
<dbReference type="GO" id="GO:0005337">
    <property type="term" value="F:nucleoside transmembrane transporter activity"/>
    <property type="evidence" value="ECO:0007669"/>
    <property type="project" value="InterPro"/>
</dbReference>
<accession>A0A7J6P0E0</accession>
<name>A0A7J6P0E0_PEROL</name>
<sequence>MPLAGPSTGRSSSEVVDSCDSGDRCSVVETASEVISVASDAEICAKSVSSSIDWKLKAMFCVIGCVALLGWNFILGELGTLIDAFGEAYGTWCSLCFALCINAGQLMLVWIGNRFRFGPRFYAGCIGMGVSMILIAVSAMTFARNNQSAGLAAGCIFVGLYGFANAVMESTMFGLAALVGPVSMQFILIGEGVSGLIAWPLDRLCQAILEGCGVADYTYPRMMLFFGLGMLVNFASVPMYKYSMQRHPVIVKALEIEEGRQDFILKKETTRPLVKILCDVAPQALTVWFSFTISYTVFPWTVFEMSPSALSPTSFGKLMTYCYQVCDTVGRASPSYHLRLRRWFTPYAAAGRLIFIPLFFLCIHLSFSPFTQDWFRFVIMALLGLTNGILAASCMIHGPTQVDQNEKEELEIAGYAMSFGLICGILTGSVIATVIKQSAYM</sequence>
<organism evidence="8 9">
    <name type="scientific">Perkinsus olseni</name>
    <name type="common">Perkinsus atlanticus</name>
    <dbReference type="NCBI Taxonomy" id="32597"/>
    <lineage>
        <taxon>Eukaryota</taxon>
        <taxon>Sar</taxon>
        <taxon>Alveolata</taxon>
        <taxon>Perkinsozoa</taxon>
        <taxon>Perkinsea</taxon>
        <taxon>Perkinsida</taxon>
        <taxon>Perkinsidae</taxon>
        <taxon>Perkinsus</taxon>
    </lineage>
</organism>
<evidence type="ECO:0000313" key="9">
    <source>
        <dbReference type="Proteomes" id="UP000541610"/>
    </source>
</evidence>
<protein>
    <submittedName>
        <fullName evidence="8">Solute carrier 29 (Nucleoside transporters), member</fullName>
    </submittedName>
</protein>
<feature type="transmembrane region" description="Helical" evidence="7">
    <location>
        <begin position="149"/>
        <end position="168"/>
    </location>
</feature>
<dbReference type="AlphaFoldDB" id="A0A7J6P0E0"/>
<evidence type="ECO:0000256" key="4">
    <source>
        <dbReference type="ARBA" id="ARBA00022692"/>
    </source>
</evidence>
<dbReference type="Pfam" id="PF01733">
    <property type="entry name" value="Nucleoside_tran"/>
    <property type="match status" value="1"/>
</dbReference>
<evidence type="ECO:0000256" key="1">
    <source>
        <dbReference type="ARBA" id="ARBA00004141"/>
    </source>
</evidence>
<gene>
    <name evidence="8" type="primary">NT4_5</name>
    <name evidence="8" type="ORF">FOZ60_001934</name>
</gene>
<comment type="caution">
    <text evidence="8">The sequence shown here is derived from an EMBL/GenBank/DDBJ whole genome shotgun (WGS) entry which is preliminary data.</text>
</comment>
<evidence type="ECO:0000256" key="2">
    <source>
        <dbReference type="ARBA" id="ARBA00007965"/>
    </source>
</evidence>
<comment type="subcellular location">
    <subcellularLocation>
        <location evidence="1">Membrane</location>
        <topology evidence="1">Multi-pass membrane protein</topology>
    </subcellularLocation>
</comment>
<evidence type="ECO:0000256" key="6">
    <source>
        <dbReference type="ARBA" id="ARBA00023136"/>
    </source>
</evidence>
<evidence type="ECO:0000313" key="8">
    <source>
        <dbReference type="EMBL" id="KAF4689240.1"/>
    </source>
</evidence>
<feature type="transmembrane region" description="Helical" evidence="7">
    <location>
        <begin position="56"/>
        <end position="74"/>
    </location>
</feature>
<keyword evidence="6 7" id="KW-0472">Membrane</keyword>